<dbReference type="Pfam" id="PF15579">
    <property type="entry name" value="Imm52"/>
    <property type="match status" value="1"/>
</dbReference>
<sequence length="238" mass="26076">MTETIYAGSYWGARQESAEACALRMEVLLTSLANVDPGFVQWFQQGRSRKAALQRPIEPRATALEKLFRRGQDRVFEDLGFRMSGWNGASDDRDASGFDVTCGGHSQATGNFCVFNLPSQGTHSERVLSTPVLGGLVRSMAVAWEPEWAIATSSAHRNMVTDNPKPGTFVGWVMYLARVRGTVPPLPAPVRIEPVEDKGTLIILTPERFTVKNPEHLALAEQVRGLLAQAGLMKPLAP</sequence>
<name>A0ABR9PWT9_9BACT</name>
<reference evidence="2 3" key="1">
    <citation type="submission" date="2020-02" db="EMBL/GenBank/DDBJ databases">
        <authorList>
            <person name="Babadi Z.K."/>
            <person name="Risdian C."/>
            <person name="Ebrahimipour G.H."/>
            <person name="Wink J."/>
        </authorList>
    </citation>
    <scope>NUCLEOTIDE SEQUENCE [LARGE SCALE GENOMIC DNA]</scope>
    <source>
        <strain evidence="2 3">ZKHCc1 1396</strain>
    </source>
</reference>
<dbReference type="Proteomes" id="UP001516472">
    <property type="component" value="Unassembled WGS sequence"/>
</dbReference>
<keyword evidence="3" id="KW-1185">Reference proteome</keyword>
<comment type="caution">
    <text evidence="2">The sequence shown here is derived from an EMBL/GenBank/DDBJ whole genome shotgun (WGS) entry which is preliminary data.</text>
</comment>
<dbReference type="EMBL" id="JAAIYO010000012">
    <property type="protein sequence ID" value="MBE4752393.1"/>
    <property type="molecule type" value="Genomic_DNA"/>
</dbReference>
<organism evidence="2 3">
    <name type="scientific">Corallococcus soli</name>
    <dbReference type="NCBI Taxonomy" id="2710757"/>
    <lineage>
        <taxon>Bacteria</taxon>
        <taxon>Pseudomonadati</taxon>
        <taxon>Myxococcota</taxon>
        <taxon>Myxococcia</taxon>
        <taxon>Myxococcales</taxon>
        <taxon>Cystobacterineae</taxon>
        <taxon>Myxococcaceae</taxon>
        <taxon>Corallococcus</taxon>
    </lineage>
</organism>
<accession>A0ABR9PWT9</accession>
<dbReference type="InterPro" id="IPR028969">
    <property type="entry name" value="Imm52"/>
</dbReference>
<protein>
    <recommendedName>
        <fullName evidence="1">Immunity protein 52 domain-containing protein</fullName>
    </recommendedName>
</protein>
<dbReference type="RefSeq" id="WP_193429589.1">
    <property type="nucleotide sequence ID" value="NZ_CBCSIP010000097.1"/>
</dbReference>
<evidence type="ECO:0000313" key="2">
    <source>
        <dbReference type="EMBL" id="MBE4752393.1"/>
    </source>
</evidence>
<proteinExistence type="predicted"/>
<evidence type="ECO:0000313" key="3">
    <source>
        <dbReference type="Proteomes" id="UP001516472"/>
    </source>
</evidence>
<feature type="domain" description="Immunity protein 52" evidence="1">
    <location>
        <begin position="3"/>
        <end position="236"/>
    </location>
</feature>
<gene>
    <name evidence="2" type="ORF">G4177_29925</name>
</gene>
<evidence type="ECO:0000259" key="1">
    <source>
        <dbReference type="Pfam" id="PF15579"/>
    </source>
</evidence>